<dbReference type="STRING" id="631454.N177_1310"/>
<keyword evidence="2" id="KW-1003">Cell membrane</keyword>
<keyword evidence="3 6" id="KW-0812">Transmembrane</keyword>
<dbReference type="SUPFAM" id="SSF103473">
    <property type="entry name" value="MFS general substrate transporter"/>
    <property type="match status" value="1"/>
</dbReference>
<dbReference type="GO" id="GO:0022857">
    <property type="term" value="F:transmembrane transporter activity"/>
    <property type="evidence" value="ECO:0007669"/>
    <property type="project" value="InterPro"/>
</dbReference>
<feature type="transmembrane region" description="Helical" evidence="6">
    <location>
        <begin position="293"/>
        <end position="313"/>
    </location>
</feature>
<proteinExistence type="predicted"/>
<evidence type="ECO:0000259" key="7">
    <source>
        <dbReference type="PROSITE" id="PS50850"/>
    </source>
</evidence>
<evidence type="ECO:0000256" key="1">
    <source>
        <dbReference type="ARBA" id="ARBA00004651"/>
    </source>
</evidence>
<dbReference type="Gene3D" id="1.20.1250.20">
    <property type="entry name" value="MFS general substrate transporter like domains"/>
    <property type="match status" value="2"/>
</dbReference>
<dbReference type="PATRIC" id="fig|631454.5.peg.1295"/>
<comment type="caution">
    <text evidence="8">The sequence shown here is derived from an EMBL/GenBank/DDBJ whole genome shotgun (WGS) entry which is preliminary data.</text>
</comment>
<dbReference type="PROSITE" id="PS50850">
    <property type="entry name" value="MFS"/>
    <property type="match status" value="1"/>
</dbReference>
<dbReference type="AlphaFoldDB" id="V4RS74"/>
<feature type="transmembrane region" description="Helical" evidence="6">
    <location>
        <begin position="97"/>
        <end position="123"/>
    </location>
</feature>
<evidence type="ECO:0000256" key="5">
    <source>
        <dbReference type="ARBA" id="ARBA00023136"/>
    </source>
</evidence>
<feature type="transmembrane region" description="Helical" evidence="6">
    <location>
        <begin position="354"/>
        <end position="370"/>
    </location>
</feature>
<evidence type="ECO:0000256" key="4">
    <source>
        <dbReference type="ARBA" id="ARBA00022989"/>
    </source>
</evidence>
<feature type="transmembrane region" description="Helical" evidence="6">
    <location>
        <begin position="7"/>
        <end position="26"/>
    </location>
</feature>
<feature type="transmembrane region" description="Helical" evidence="6">
    <location>
        <begin position="73"/>
        <end position="91"/>
    </location>
</feature>
<keyword evidence="9" id="KW-1185">Reference proteome</keyword>
<feature type="transmembrane region" description="Helical" evidence="6">
    <location>
        <begin position="270"/>
        <end position="287"/>
    </location>
</feature>
<dbReference type="PANTHER" id="PTHR43124:SF3">
    <property type="entry name" value="CHLORAMPHENICOL EFFLUX PUMP RV0191"/>
    <property type="match status" value="1"/>
</dbReference>
<evidence type="ECO:0000256" key="6">
    <source>
        <dbReference type="SAM" id="Phobius"/>
    </source>
</evidence>
<dbReference type="InterPro" id="IPR011701">
    <property type="entry name" value="MFS"/>
</dbReference>
<protein>
    <submittedName>
        <fullName evidence="8">Sugar efflux permease</fullName>
    </submittedName>
</protein>
<dbReference type="Proteomes" id="UP000017819">
    <property type="component" value="Unassembled WGS sequence"/>
</dbReference>
<dbReference type="eggNOG" id="COG2814">
    <property type="taxonomic scope" value="Bacteria"/>
</dbReference>
<evidence type="ECO:0000256" key="3">
    <source>
        <dbReference type="ARBA" id="ARBA00022692"/>
    </source>
</evidence>
<dbReference type="PANTHER" id="PTHR43124">
    <property type="entry name" value="PURINE EFFLUX PUMP PBUE"/>
    <property type="match status" value="1"/>
</dbReference>
<dbReference type="InterPro" id="IPR036259">
    <property type="entry name" value="MFS_trans_sf"/>
</dbReference>
<feature type="transmembrane region" description="Helical" evidence="6">
    <location>
        <begin position="205"/>
        <end position="224"/>
    </location>
</feature>
<accession>V4RS74</accession>
<feature type="transmembrane region" description="Helical" evidence="6">
    <location>
        <begin position="135"/>
        <end position="155"/>
    </location>
</feature>
<organism evidence="8 9">
    <name type="scientific">Lutibaculum baratangense AMV1</name>
    <dbReference type="NCBI Taxonomy" id="631454"/>
    <lineage>
        <taxon>Bacteria</taxon>
        <taxon>Pseudomonadati</taxon>
        <taxon>Pseudomonadota</taxon>
        <taxon>Alphaproteobacteria</taxon>
        <taxon>Hyphomicrobiales</taxon>
        <taxon>Tepidamorphaceae</taxon>
        <taxon>Lutibaculum</taxon>
    </lineage>
</organism>
<dbReference type="InterPro" id="IPR050189">
    <property type="entry name" value="MFS_Efflux_Transporters"/>
</dbReference>
<evidence type="ECO:0000313" key="9">
    <source>
        <dbReference type="Proteomes" id="UP000017819"/>
    </source>
</evidence>
<keyword evidence="5 6" id="KW-0472">Membrane</keyword>
<feature type="transmembrane region" description="Helical" evidence="6">
    <location>
        <begin position="161"/>
        <end position="179"/>
    </location>
</feature>
<dbReference type="RefSeq" id="WP_023431455.1">
    <property type="nucleotide sequence ID" value="NZ_AWXZ01000017.1"/>
</dbReference>
<name>V4RS74_9HYPH</name>
<feature type="transmembrane region" description="Helical" evidence="6">
    <location>
        <begin position="239"/>
        <end position="258"/>
    </location>
</feature>
<keyword evidence="4 6" id="KW-1133">Transmembrane helix</keyword>
<feature type="transmembrane region" description="Helical" evidence="6">
    <location>
        <begin position="46"/>
        <end position="66"/>
    </location>
</feature>
<dbReference type="GO" id="GO:0005886">
    <property type="term" value="C:plasma membrane"/>
    <property type="evidence" value="ECO:0007669"/>
    <property type="project" value="UniProtKB-SubCell"/>
</dbReference>
<reference evidence="8 9" key="1">
    <citation type="journal article" date="2014" name="Genome Announc.">
        <title>Draft Genome Sequence of Lutibaculum baratangense Strain AMV1T, Isolated from a Mud Volcano in Andamans, India.</title>
        <authorList>
            <person name="Singh A."/>
            <person name="Sreenivas A."/>
            <person name="Sathyanarayana Reddy G."/>
            <person name="Pinnaka A.K."/>
            <person name="Shivaji S."/>
        </authorList>
    </citation>
    <scope>NUCLEOTIDE SEQUENCE [LARGE SCALE GENOMIC DNA]</scope>
    <source>
        <strain evidence="8 9">AMV1</strain>
    </source>
</reference>
<dbReference type="InterPro" id="IPR020846">
    <property type="entry name" value="MFS_dom"/>
</dbReference>
<feature type="transmembrane region" description="Helical" evidence="6">
    <location>
        <begin position="325"/>
        <end position="348"/>
    </location>
</feature>
<dbReference type="Pfam" id="PF07690">
    <property type="entry name" value="MFS_1"/>
    <property type="match status" value="1"/>
</dbReference>
<sequence length="388" mass="38419">MSAVYRLTWSGFALIAVTYGLARFAYGLFLPEMSQELGLGRVVSGFIGGGVFLGYCVAIVAAAVATERLGPRVVAVAAGGVATLGLLGISFAPNAGVLAACVLVAGLSTGLSSPPLAAAISTAVPGARRAAANTIVNAGAGAGIALSGPAAILIGAAWRDAYLGFAAVAALSTVASFLFTPSRPGAGPVGGAFDWRPFLRPEMRALVAASFLTGAASTAGWTFGADLLASASWGRQEVAAFWTVIGVAGLVGAWAGRLSERFGLDLVHRAMLAGLAAAIALVGAGMLHPPIAVIGGALFGIAYITLTGVYLLWGVEAMAERPASGLGVAFLMIAVGQTVGAPVFGALLQGGGPTVAMPAFAGLALLALPLRRGPKRLAPPVPGASASG</sequence>
<dbReference type="OrthoDB" id="2957247at2"/>
<evidence type="ECO:0000256" key="2">
    <source>
        <dbReference type="ARBA" id="ARBA00022475"/>
    </source>
</evidence>
<comment type="subcellular location">
    <subcellularLocation>
        <location evidence="1">Cell membrane</location>
        <topology evidence="1">Multi-pass membrane protein</topology>
    </subcellularLocation>
</comment>
<feature type="domain" description="Major facilitator superfamily (MFS) profile" evidence="7">
    <location>
        <begin position="4"/>
        <end position="376"/>
    </location>
</feature>
<evidence type="ECO:0000313" key="8">
    <source>
        <dbReference type="EMBL" id="ESR25975.1"/>
    </source>
</evidence>
<dbReference type="EMBL" id="AWXZ01000017">
    <property type="protein sequence ID" value="ESR25975.1"/>
    <property type="molecule type" value="Genomic_DNA"/>
</dbReference>
<gene>
    <name evidence="8" type="ORF">N177_1310</name>
</gene>